<feature type="region of interest" description="Disordered" evidence="1">
    <location>
        <begin position="1"/>
        <end position="100"/>
    </location>
</feature>
<organism evidence="2 3">
    <name type="scientific">[Emmonsia] crescens</name>
    <dbReference type="NCBI Taxonomy" id="73230"/>
    <lineage>
        <taxon>Eukaryota</taxon>
        <taxon>Fungi</taxon>
        <taxon>Dikarya</taxon>
        <taxon>Ascomycota</taxon>
        <taxon>Pezizomycotina</taxon>
        <taxon>Eurotiomycetes</taxon>
        <taxon>Eurotiomycetidae</taxon>
        <taxon>Onygenales</taxon>
        <taxon>Ajellomycetaceae</taxon>
        <taxon>Emergomyces</taxon>
    </lineage>
</organism>
<dbReference type="EMBL" id="LCZI01001283">
    <property type="protein sequence ID" value="KKZ61494.1"/>
    <property type="molecule type" value="Genomic_DNA"/>
</dbReference>
<name>A0A0G2IZI8_9EURO</name>
<gene>
    <name evidence="2" type="ORF">EMCG_03910</name>
</gene>
<sequence length="212" mass="24292">MKQEDQLSLHHVQLPRRSPSSDTADESFAADTGSEPDYEYETELTNPDISPPRAGRRGKEHEHREVNRFGSPYKDPPDDTDEDLSDIGSDYGGSGKTKKLKLRARDRWQRRYCAKKALEPAADLKWSDPEKALRGASAKDVHRFWNWVFGKLERGEGSRKLKGNPVSEEMSEDVRQGMRSLADKYSLKKQPRDNIPVYIEDMVPFNQTILQT</sequence>
<reference evidence="3" key="1">
    <citation type="journal article" date="2015" name="PLoS Genet.">
        <title>The dynamic genome and transcriptome of the human fungal pathogen Blastomyces and close relative Emmonsia.</title>
        <authorList>
            <person name="Munoz J.F."/>
            <person name="Gauthier G.M."/>
            <person name="Desjardins C.A."/>
            <person name="Gallo J.E."/>
            <person name="Holder J."/>
            <person name="Sullivan T.D."/>
            <person name="Marty A.J."/>
            <person name="Carmen J.C."/>
            <person name="Chen Z."/>
            <person name="Ding L."/>
            <person name="Gujja S."/>
            <person name="Magrini V."/>
            <person name="Misas E."/>
            <person name="Mitreva M."/>
            <person name="Priest M."/>
            <person name="Saif S."/>
            <person name="Whiston E.A."/>
            <person name="Young S."/>
            <person name="Zeng Q."/>
            <person name="Goldman W.E."/>
            <person name="Mardis E.R."/>
            <person name="Taylor J.W."/>
            <person name="McEwen J.G."/>
            <person name="Clay O.K."/>
            <person name="Klein B.S."/>
            <person name="Cuomo C.A."/>
        </authorList>
    </citation>
    <scope>NUCLEOTIDE SEQUENCE [LARGE SCALE GENOMIC DNA]</scope>
    <source>
        <strain evidence="3">UAMH 3008</strain>
    </source>
</reference>
<feature type="compositionally biased region" description="Basic and acidic residues" evidence="1">
    <location>
        <begin position="57"/>
        <end position="67"/>
    </location>
</feature>
<dbReference type="AlphaFoldDB" id="A0A0G2IZI8"/>
<accession>A0A0G2IZI8</accession>
<dbReference type="VEuPathDB" id="FungiDB:EMCG_03910"/>
<comment type="caution">
    <text evidence="2">The sequence shown here is derived from an EMBL/GenBank/DDBJ whole genome shotgun (WGS) entry which is preliminary data.</text>
</comment>
<protein>
    <submittedName>
        <fullName evidence="2">Uncharacterized protein</fullName>
    </submittedName>
</protein>
<dbReference type="OrthoDB" id="4206656at2759"/>
<evidence type="ECO:0000313" key="2">
    <source>
        <dbReference type="EMBL" id="KKZ61494.1"/>
    </source>
</evidence>
<proteinExistence type="predicted"/>
<dbReference type="Proteomes" id="UP000034164">
    <property type="component" value="Unassembled WGS sequence"/>
</dbReference>
<evidence type="ECO:0000313" key="3">
    <source>
        <dbReference type="Proteomes" id="UP000034164"/>
    </source>
</evidence>
<evidence type="ECO:0000256" key="1">
    <source>
        <dbReference type="SAM" id="MobiDB-lite"/>
    </source>
</evidence>